<evidence type="ECO:0000256" key="1">
    <source>
        <dbReference type="SAM" id="Phobius"/>
    </source>
</evidence>
<evidence type="ECO:0000313" key="2">
    <source>
        <dbReference type="EMBL" id="JAD80879.1"/>
    </source>
</evidence>
<sequence>MPGKSNGTSKRPTICHVVFLETSLVTAFMLGHLFIFSTFLWVEGQGIECCRQV</sequence>
<keyword evidence="1" id="KW-1133">Transmembrane helix</keyword>
<name>A0A0A9CX07_ARUDO</name>
<reference evidence="2" key="1">
    <citation type="submission" date="2014-09" db="EMBL/GenBank/DDBJ databases">
        <authorList>
            <person name="Magalhaes I.L.F."/>
            <person name="Oliveira U."/>
            <person name="Santos F.R."/>
            <person name="Vidigal T.H.D.A."/>
            <person name="Brescovit A.D."/>
            <person name="Santos A.J."/>
        </authorList>
    </citation>
    <scope>NUCLEOTIDE SEQUENCE</scope>
    <source>
        <tissue evidence="2">Shoot tissue taken approximately 20 cm above the soil surface</tissue>
    </source>
</reference>
<keyword evidence="1" id="KW-0812">Transmembrane</keyword>
<dbReference type="EMBL" id="GBRH01217016">
    <property type="protein sequence ID" value="JAD80879.1"/>
    <property type="molecule type" value="Transcribed_RNA"/>
</dbReference>
<reference evidence="2" key="2">
    <citation type="journal article" date="2015" name="Data Brief">
        <title>Shoot transcriptome of the giant reed, Arundo donax.</title>
        <authorList>
            <person name="Barrero R.A."/>
            <person name="Guerrero F.D."/>
            <person name="Moolhuijzen P."/>
            <person name="Goolsby J.A."/>
            <person name="Tidwell J."/>
            <person name="Bellgard S.E."/>
            <person name="Bellgard M.I."/>
        </authorList>
    </citation>
    <scope>NUCLEOTIDE SEQUENCE</scope>
    <source>
        <tissue evidence="2">Shoot tissue taken approximately 20 cm above the soil surface</tissue>
    </source>
</reference>
<dbReference type="AlphaFoldDB" id="A0A0A9CX07"/>
<keyword evidence="1" id="KW-0472">Membrane</keyword>
<accession>A0A0A9CX07</accession>
<organism evidence="2">
    <name type="scientific">Arundo donax</name>
    <name type="common">Giant reed</name>
    <name type="synonym">Donax arundinaceus</name>
    <dbReference type="NCBI Taxonomy" id="35708"/>
    <lineage>
        <taxon>Eukaryota</taxon>
        <taxon>Viridiplantae</taxon>
        <taxon>Streptophyta</taxon>
        <taxon>Embryophyta</taxon>
        <taxon>Tracheophyta</taxon>
        <taxon>Spermatophyta</taxon>
        <taxon>Magnoliopsida</taxon>
        <taxon>Liliopsida</taxon>
        <taxon>Poales</taxon>
        <taxon>Poaceae</taxon>
        <taxon>PACMAD clade</taxon>
        <taxon>Arundinoideae</taxon>
        <taxon>Arundineae</taxon>
        <taxon>Arundo</taxon>
    </lineage>
</organism>
<feature type="transmembrane region" description="Helical" evidence="1">
    <location>
        <begin position="18"/>
        <end position="42"/>
    </location>
</feature>
<proteinExistence type="predicted"/>
<protein>
    <submittedName>
        <fullName evidence="2">Uncharacterized protein</fullName>
    </submittedName>
</protein>